<dbReference type="CTD" id="8583003"/>
<dbReference type="Proteomes" id="UP000008549">
    <property type="component" value="Unassembled WGS sequence"/>
</dbReference>
<dbReference type="EMBL" id="HE601289">
    <property type="protein sequence ID" value="CAP30821.2"/>
    <property type="molecule type" value="Genomic_DNA"/>
</dbReference>
<evidence type="ECO:0000313" key="2">
    <source>
        <dbReference type="Proteomes" id="UP000008549"/>
    </source>
</evidence>
<dbReference type="KEGG" id="cbr:CBG_11761"/>
<protein>
    <submittedName>
        <fullName evidence="1">Protein CBG11761</fullName>
    </submittedName>
</protein>
<dbReference type="RefSeq" id="XP_045094633.1">
    <property type="nucleotide sequence ID" value="XM_045243440.1"/>
</dbReference>
<dbReference type="AlphaFoldDB" id="A8XE15"/>
<dbReference type="HOGENOM" id="CLU_2575989_0_0_1"/>
<dbReference type="InParanoid" id="A8XE15"/>
<proteinExistence type="predicted"/>
<organism evidence="1 2">
    <name type="scientific">Caenorhabditis briggsae</name>
    <dbReference type="NCBI Taxonomy" id="6238"/>
    <lineage>
        <taxon>Eukaryota</taxon>
        <taxon>Metazoa</taxon>
        <taxon>Ecdysozoa</taxon>
        <taxon>Nematoda</taxon>
        <taxon>Chromadorea</taxon>
        <taxon>Rhabditida</taxon>
        <taxon>Rhabditina</taxon>
        <taxon>Rhabditomorpha</taxon>
        <taxon>Rhabditoidea</taxon>
        <taxon>Rhabditidae</taxon>
        <taxon>Peloderinae</taxon>
        <taxon>Caenorhabditis</taxon>
    </lineage>
</organism>
<gene>
    <name evidence="1" type="ORF">CBG11761</name>
    <name evidence="1" type="ORF">CBG_11761</name>
</gene>
<name>A8XE15_CAEBR</name>
<dbReference type="GeneID" id="8583003"/>
<reference evidence="1 2" key="1">
    <citation type="journal article" date="2003" name="PLoS Biol.">
        <title>The genome sequence of Caenorhabditis briggsae: a platform for comparative genomics.</title>
        <authorList>
            <person name="Stein L.D."/>
            <person name="Bao Z."/>
            <person name="Blasiar D."/>
            <person name="Blumenthal T."/>
            <person name="Brent M.R."/>
            <person name="Chen N."/>
            <person name="Chinwalla A."/>
            <person name="Clarke L."/>
            <person name="Clee C."/>
            <person name="Coghlan A."/>
            <person name="Coulson A."/>
            <person name="D'Eustachio P."/>
            <person name="Fitch D.H."/>
            <person name="Fulton L.A."/>
            <person name="Fulton R.E."/>
            <person name="Griffiths-Jones S."/>
            <person name="Harris T.W."/>
            <person name="Hillier L.W."/>
            <person name="Kamath R."/>
            <person name="Kuwabara P.E."/>
            <person name="Mardis E.R."/>
            <person name="Marra M.A."/>
            <person name="Miner T.L."/>
            <person name="Minx P."/>
            <person name="Mullikin J.C."/>
            <person name="Plumb R.W."/>
            <person name="Rogers J."/>
            <person name="Schein J.E."/>
            <person name="Sohrmann M."/>
            <person name="Spieth J."/>
            <person name="Stajich J.E."/>
            <person name="Wei C."/>
            <person name="Willey D."/>
            <person name="Wilson R.K."/>
            <person name="Durbin R."/>
            <person name="Waterston R.H."/>
        </authorList>
    </citation>
    <scope>NUCLEOTIDE SEQUENCE [LARGE SCALE GENOMIC DNA]</scope>
    <source>
        <strain evidence="1 2">AF16</strain>
    </source>
</reference>
<reference evidence="1 2" key="2">
    <citation type="journal article" date="2011" name="PLoS Genet.">
        <title>Caenorhabditis briggsae recombinant inbred line genotypes reveal inter-strain incompatibility and the evolution of recombination.</title>
        <authorList>
            <person name="Ross J.A."/>
            <person name="Koboldt D.C."/>
            <person name="Staisch J.E."/>
            <person name="Chamberlin H.M."/>
            <person name="Gupta B.P."/>
            <person name="Miller R.D."/>
            <person name="Baird S.E."/>
            <person name="Haag E.S."/>
        </authorList>
    </citation>
    <scope>NUCLEOTIDE SEQUENCE [LARGE SCALE GENOMIC DNA]</scope>
    <source>
        <strain evidence="1 2">AF16</strain>
    </source>
</reference>
<sequence>MTNVEAKIPLTAVSKIDGRTRECREALHDTTKYCYHSYDIIRPNHGRLGAPKRVRLYGTPSLTYQHVQGVQVVIRARFHSI</sequence>
<evidence type="ECO:0000313" key="1">
    <source>
        <dbReference type="EMBL" id="CAP30821.2"/>
    </source>
</evidence>
<accession>A8XE15</accession>
<keyword evidence="2" id="KW-1185">Reference proteome</keyword>